<protein>
    <submittedName>
        <fullName evidence="2">Phosphatidic acid transporter</fullName>
    </submittedName>
</protein>
<accession>A0A9X0CSR4</accession>
<feature type="domain" description="PRELI/MSF1" evidence="1">
    <location>
        <begin position="1"/>
        <end position="170"/>
    </location>
</feature>
<evidence type="ECO:0000259" key="1">
    <source>
        <dbReference type="PROSITE" id="PS50904"/>
    </source>
</evidence>
<dbReference type="EMBL" id="MU826827">
    <property type="protein sequence ID" value="KAJ7374682.1"/>
    <property type="molecule type" value="Genomic_DNA"/>
</dbReference>
<organism evidence="2 3">
    <name type="scientific">Desmophyllum pertusum</name>
    <dbReference type="NCBI Taxonomy" id="174260"/>
    <lineage>
        <taxon>Eukaryota</taxon>
        <taxon>Metazoa</taxon>
        <taxon>Cnidaria</taxon>
        <taxon>Anthozoa</taxon>
        <taxon>Hexacorallia</taxon>
        <taxon>Scleractinia</taxon>
        <taxon>Caryophylliina</taxon>
        <taxon>Caryophylliidae</taxon>
        <taxon>Desmophyllum</taxon>
    </lineage>
</organism>
<name>A0A9X0CSR4_9CNID</name>
<dbReference type="PANTHER" id="PTHR11158">
    <property type="entry name" value="MSF1/PX19 RELATED"/>
    <property type="match status" value="1"/>
</dbReference>
<proteinExistence type="predicted"/>
<keyword evidence="3" id="KW-1185">Reference proteome</keyword>
<gene>
    <name evidence="2" type="primary">SLMO2</name>
    <name evidence="2" type="ORF">OS493_005024</name>
</gene>
<dbReference type="GO" id="GO:0005758">
    <property type="term" value="C:mitochondrial intermembrane space"/>
    <property type="evidence" value="ECO:0007669"/>
    <property type="project" value="InterPro"/>
</dbReference>
<dbReference type="InterPro" id="IPR006797">
    <property type="entry name" value="PRELI/MSF1_dom"/>
</dbReference>
<dbReference type="AlphaFoldDB" id="A0A9X0CSR4"/>
<sequence>MKFWSSEHIFNHCWERVTQAVWRKYPNDLNPNVKTMDVLDRHVDEEGRLHTTRLVGSEGFLPSWVCSMIGVNNLCYAYEHSVVDPVKKTMTMESRNVTLSGWVDVDETVTYSQHQENDKTRLTQDAVIKVFGISFKDYCESLIKNTMANNASKGRQAMEMVITKINREVQDLATNIEQATSRLNSEFEQATSRINTELEQAKHGLEQATIFPQAFCEGSSCKTASS</sequence>
<comment type="caution">
    <text evidence="2">The sequence shown here is derived from an EMBL/GenBank/DDBJ whole genome shotgun (WGS) entry which is preliminary data.</text>
</comment>
<evidence type="ECO:0000313" key="2">
    <source>
        <dbReference type="EMBL" id="KAJ7374682.1"/>
    </source>
</evidence>
<dbReference type="OrthoDB" id="407630at2759"/>
<dbReference type="PROSITE" id="PS50904">
    <property type="entry name" value="PRELI_MSF1"/>
    <property type="match status" value="1"/>
</dbReference>
<dbReference type="Pfam" id="PF04707">
    <property type="entry name" value="PRELI"/>
    <property type="match status" value="1"/>
</dbReference>
<evidence type="ECO:0000313" key="3">
    <source>
        <dbReference type="Proteomes" id="UP001163046"/>
    </source>
</evidence>
<reference evidence="2" key="1">
    <citation type="submission" date="2023-01" db="EMBL/GenBank/DDBJ databases">
        <title>Genome assembly of the deep-sea coral Lophelia pertusa.</title>
        <authorList>
            <person name="Herrera S."/>
            <person name="Cordes E."/>
        </authorList>
    </citation>
    <scope>NUCLEOTIDE SEQUENCE</scope>
    <source>
        <strain evidence="2">USNM1676648</strain>
        <tissue evidence="2">Polyp</tissue>
    </source>
</reference>
<dbReference type="Proteomes" id="UP001163046">
    <property type="component" value="Unassembled WGS sequence"/>
</dbReference>
<dbReference type="InterPro" id="IPR037365">
    <property type="entry name" value="Slowmo/Ups"/>
</dbReference>